<keyword evidence="2" id="KW-1185">Reference proteome</keyword>
<proteinExistence type="predicted"/>
<reference evidence="1" key="2">
    <citation type="journal article" date="2024" name="Int. J. Antimicrob. Agents">
        <title>Identification of a novel Providencia species showing multi-drug-resistant in three patients with hospital-acquired infection.</title>
        <authorList>
            <person name="Yang W."/>
            <person name="Chen J."/>
            <person name="Yang F."/>
            <person name="Ji P."/>
            <person name="Shen S."/>
            <person name="Yin D."/>
            <person name="Hu F."/>
        </authorList>
    </citation>
    <scope>NUCLEOTIDE SEQUENCE</scope>
    <source>
        <strain evidence="1">CRE-138-0111</strain>
    </source>
</reference>
<evidence type="ECO:0008006" key="3">
    <source>
        <dbReference type="Google" id="ProtNLM"/>
    </source>
</evidence>
<sequence length="367" mass="42030">MKTIFYTVCISSALLLGCDDATSLPAKTVSQDILRVQGLIYDYDRSVTLGGVLNHRKDCVSPTWETLTDEQERPLVVYKCQLAEGALQTAINHDLTNWYQTAIDGMTKLIPRFANAETPKTDSTLEEQRLTQVLQVITTLSQHDWSLLRDNVDQPYAMTTPIAFNAGYTPSEEAERQLKAWNALTETLNDHAPVVGLYLLPWLNQTENVEATLRKKVSELQQHNTNALTQFRHQQNEGVQITEQYITDLKRAQQNAHDWSITQVFIWSLVNPEKPVLTHVLYNLEDKQGQENFTPMMEKTLSRSARTDAVAWAYQGKLETPQIINGIAKALFYYQTQSFQKPDIARYQYWVFTHYSAFIFSERLTKG</sequence>
<dbReference type="Proteomes" id="UP001176478">
    <property type="component" value="Unassembled WGS sequence"/>
</dbReference>
<dbReference type="PROSITE" id="PS51257">
    <property type="entry name" value="PROKAR_LIPOPROTEIN"/>
    <property type="match status" value="1"/>
</dbReference>
<organism evidence="1 2">
    <name type="scientific">Providencia huashanensis</name>
    <dbReference type="NCBI Taxonomy" id="3037798"/>
    <lineage>
        <taxon>Bacteria</taxon>
        <taxon>Pseudomonadati</taxon>
        <taxon>Pseudomonadota</taxon>
        <taxon>Gammaproteobacteria</taxon>
        <taxon>Enterobacterales</taxon>
        <taxon>Morganellaceae</taxon>
        <taxon>Providencia</taxon>
    </lineage>
</organism>
<comment type="caution">
    <text evidence="1">The sequence shown here is derived from an EMBL/GenBank/DDBJ whole genome shotgun (WGS) entry which is preliminary data.</text>
</comment>
<dbReference type="EMBL" id="JAUQTG010000005">
    <property type="protein sequence ID" value="MDO7856797.1"/>
    <property type="molecule type" value="Genomic_DNA"/>
</dbReference>
<reference evidence="1" key="1">
    <citation type="submission" date="2023-07" db="EMBL/GenBank/DDBJ databases">
        <authorList>
            <person name="Yang W."/>
            <person name="Chen J."/>
            <person name="Ji P."/>
            <person name="Hu F."/>
        </authorList>
    </citation>
    <scope>NUCLEOTIDE SEQUENCE</scope>
    <source>
        <strain evidence="1">CRE-138-0111</strain>
    </source>
</reference>
<gene>
    <name evidence="1" type="ORF">Q5E86_10610</name>
</gene>
<evidence type="ECO:0000313" key="2">
    <source>
        <dbReference type="Proteomes" id="UP001176478"/>
    </source>
</evidence>
<protein>
    <recommendedName>
        <fullName evidence="3">DUF3080 domain-containing protein</fullName>
    </recommendedName>
</protein>
<name>A0ABT9AQL7_9GAMM</name>
<accession>A0ABT9AQL7</accession>
<evidence type="ECO:0000313" key="1">
    <source>
        <dbReference type="EMBL" id="MDO7856797.1"/>
    </source>
</evidence>